<proteinExistence type="predicted"/>
<dbReference type="Gene3D" id="3.90.400.10">
    <property type="entry name" value="Oligo-1,6-glucosidase, Domain 2"/>
    <property type="match status" value="1"/>
</dbReference>
<dbReference type="Pfam" id="PF22157">
    <property type="entry name" value="SupH-like_C"/>
    <property type="match status" value="1"/>
</dbReference>
<dbReference type="PANTHER" id="PTHR10357:SF219">
    <property type="entry name" value="MALTOSE ALPHA-D-GLUCOSYLTRANSFERASE"/>
    <property type="match status" value="1"/>
</dbReference>
<keyword evidence="3" id="KW-1185">Reference proteome</keyword>
<dbReference type="InterPro" id="IPR013780">
    <property type="entry name" value="Glyco_hydro_b"/>
</dbReference>
<feature type="domain" description="Glycosyl hydrolase family 13 catalytic" evidence="1">
    <location>
        <begin position="18"/>
        <end position="402"/>
    </location>
</feature>
<accession>A0ABR7L0J5</accession>
<dbReference type="PANTHER" id="PTHR10357">
    <property type="entry name" value="ALPHA-AMYLASE FAMILY MEMBER"/>
    <property type="match status" value="1"/>
</dbReference>
<evidence type="ECO:0000259" key="1">
    <source>
        <dbReference type="SMART" id="SM00642"/>
    </source>
</evidence>
<name>A0ABR7L0J5_9PSEU</name>
<dbReference type="Gene3D" id="2.60.40.1180">
    <property type="entry name" value="Golgi alpha-mannosidase II"/>
    <property type="match status" value="1"/>
</dbReference>
<dbReference type="InterPro" id="IPR054049">
    <property type="entry name" value="SupH-like_C"/>
</dbReference>
<dbReference type="SUPFAM" id="SSF51011">
    <property type="entry name" value="Glycosyl hydrolase domain"/>
    <property type="match status" value="1"/>
</dbReference>
<dbReference type="SUPFAM" id="SSF51445">
    <property type="entry name" value="(Trans)glycosidases"/>
    <property type="match status" value="1"/>
</dbReference>
<evidence type="ECO:0000313" key="3">
    <source>
        <dbReference type="Proteomes" id="UP000734823"/>
    </source>
</evidence>
<dbReference type="SMART" id="SM00642">
    <property type="entry name" value="Aamy"/>
    <property type="match status" value="1"/>
</dbReference>
<organism evidence="2 3">
    <name type="scientific">Actinokineospora xionganensis</name>
    <dbReference type="NCBI Taxonomy" id="2684470"/>
    <lineage>
        <taxon>Bacteria</taxon>
        <taxon>Bacillati</taxon>
        <taxon>Actinomycetota</taxon>
        <taxon>Actinomycetes</taxon>
        <taxon>Pseudonocardiales</taxon>
        <taxon>Pseudonocardiaceae</taxon>
        <taxon>Actinokineospora</taxon>
    </lineage>
</organism>
<dbReference type="Proteomes" id="UP000734823">
    <property type="component" value="Unassembled WGS sequence"/>
</dbReference>
<gene>
    <name evidence="2" type="ORF">GPZ80_03385</name>
</gene>
<dbReference type="RefSeq" id="WP_187218246.1">
    <property type="nucleotide sequence ID" value="NZ_JABVED010000001.1"/>
</dbReference>
<dbReference type="InterPro" id="IPR006047">
    <property type="entry name" value="GH13_cat_dom"/>
</dbReference>
<evidence type="ECO:0000313" key="2">
    <source>
        <dbReference type="EMBL" id="MBC6446216.1"/>
    </source>
</evidence>
<comment type="caution">
    <text evidence="2">The sequence shown here is derived from an EMBL/GenBank/DDBJ whole genome shotgun (WGS) entry which is preliminary data.</text>
</comment>
<dbReference type="Gene3D" id="3.20.20.80">
    <property type="entry name" value="Glycosidases"/>
    <property type="match status" value="1"/>
</dbReference>
<dbReference type="Pfam" id="PF00128">
    <property type="entry name" value="Alpha-amylase"/>
    <property type="match status" value="2"/>
</dbReference>
<dbReference type="EMBL" id="JABVED010000001">
    <property type="protein sequence ID" value="MBC6446216.1"/>
    <property type="molecule type" value="Genomic_DNA"/>
</dbReference>
<dbReference type="InterPro" id="IPR017853">
    <property type="entry name" value="GH"/>
</dbReference>
<dbReference type="CDD" id="cd11334">
    <property type="entry name" value="AmyAc_TreS"/>
    <property type="match status" value="1"/>
</dbReference>
<sequence length="552" mass="63359">MELTRTADLWWKTAIVYCLDVETFFDSNGDGHGDFRGLTQKIDYLDRLGVTCVWLMPFYPSPDRDDGYDITDFYNVDPRLGTLGDFVEFLRTARDRGIRVIADLVVNHTSDRHPWFQSAREGPDSQYHDWYVWQDKPPPDAKKGIVFPDQEESLWTYDRKAKRYYLHRFYKHQPDLDVANPAVRDEIARVMGFWLELGLSGFRVDGVPFLLDTAGSHDAAQLPDPHDYLADLRAFLGRRRGDAVMLGEVNLPYKDTMKFFGDGDGVADELTMCFDFIGMQKMYLSLAREDAEPLADALRERPLPPRDGHWATFVRNHDELTLDKLTDSQRQEVFAAFGPDKDMQLYDRGLRRRVPSMFDGDERRIRMVYSLLYSLPGCPVLYYGEEIGMAEDLRAEGRLAVRTPMQWSSTRNAGFSQADVKDLPGPIPQGRFGPEHVNVRAQEGVAESLHSWIRHLIDRYRECPELAWGRYEVLDTDESSVLAHRCDIQGTVVVLHNLADREVAPEITLDGVDNSQVLVDLLREGETEVSTKGKATIELESYGCRWLRVTER</sequence>
<reference evidence="2 3" key="1">
    <citation type="submission" date="2020-06" db="EMBL/GenBank/DDBJ databases">
        <title>Actinokineospora xiongansis sp. nov., isolated from soil of Baiyangdian.</title>
        <authorList>
            <person name="Zhang X."/>
        </authorList>
    </citation>
    <scope>NUCLEOTIDE SEQUENCE [LARGE SCALE GENOMIC DNA]</scope>
    <source>
        <strain evidence="2 3">HBU206404</strain>
    </source>
</reference>
<dbReference type="InterPro" id="IPR045857">
    <property type="entry name" value="O16G_dom_2"/>
</dbReference>
<protein>
    <submittedName>
        <fullName evidence="2">Trehalose synthase</fullName>
    </submittedName>
</protein>